<evidence type="ECO:0000256" key="10">
    <source>
        <dbReference type="ARBA" id="ARBA00023242"/>
    </source>
</evidence>
<dbReference type="STRING" id="151549.A0A4C1YTJ1"/>
<keyword evidence="15" id="KW-1185">Reference proteome</keyword>
<dbReference type="GO" id="GO:0005634">
    <property type="term" value="C:nucleus"/>
    <property type="evidence" value="ECO:0007669"/>
    <property type="project" value="UniProtKB-SubCell"/>
</dbReference>
<keyword evidence="3" id="KW-0479">Metal-binding</keyword>
<evidence type="ECO:0000313" key="14">
    <source>
        <dbReference type="EMBL" id="GBP77949.1"/>
    </source>
</evidence>
<dbReference type="AlphaFoldDB" id="A0A4C1YTJ1"/>
<dbReference type="InterPro" id="IPR013087">
    <property type="entry name" value="Znf_C2H2_type"/>
</dbReference>
<dbReference type="SUPFAM" id="SSF57667">
    <property type="entry name" value="beta-beta-alpha zinc fingers"/>
    <property type="match status" value="4"/>
</dbReference>
<accession>A0A4C1YTJ1</accession>
<feature type="domain" description="C2H2-type" evidence="13">
    <location>
        <begin position="798"/>
        <end position="825"/>
    </location>
</feature>
<keyword evidence="4" id="KW-0677">Repeat</keyword>
<keyword evidence="9" id="KW-0804">Transcription</keyword>
<dbReference type="Proteomes" id="UP000299102">
    <property type="component" value="Unassembled WGS sequence"/>
</dbReference>
<dbReference type="PROSITE" id="PS50157">
    <property type="entry name" value="ZINC_FINGER_C2H2_2"/>
    <property type="match status" value="5"/>
</dbReference>
<evidence type="ECO:0000256" key="1">
    <source>
        <dbReference type="ARBA" id="ARBA00004123"/>
    </source>
</evidence>
<dbReference type="EMBL" id="BGZK01001355">
    <property type="protein sequence ID" value="GBP77949.1"/>
    <property type="molecule type" value="Genomic_DNA"/>
</dbReference>
<evidence type="ECO:0000256" key="9">
    <source>
        <dbReference type="ARBA" id="ARBA00023163"/>
    </source>
</evidence>
<dbReference type="FunFam" id="3.30.160.60:FF:000630">
    <property type="entry name" value="Zinc finger protein 180"/>
    <property type="match status" value="1"/>
</dbReference>
<evidence type="ECO:0000313" key="15">
    <source>
        <dbReference type="Proteomes" id="UP000299102"/>
    </source>
</evidence>
<dbReference type="FunFam" id="3.30.160.60:FF:001732">
    <property type="entry name" value="Zgc:162936"/>
    <property type="match status" value="1"/>
</dbReference>
<dbReference type="GO" id="GO:0005694">
    <property type="term" value="C:chromosome"/>
    <property type="evidence" value="ECO:0007669"/>
    <property type="project" value="UniProtKB-ARBA"/>
</dbReference>
<name>A0A4C1YTJ1_EUMVA</name>
<comment type="subcellular location">
    <subcellularLocation>
        <location evidence="1">Nucleus</location>
    </subcellularLocation>
</comment>
<evidence type="ECO:0000256" key="5">
    <source>
        <dbReference type="ARBA" id="ARBA00022771"/>
    </source>
</evidence>
<dbReference type="Gene3D" id="3.30.160.60">
    <property type="entry name" value="Classic Zinc Finger"/>
    <property type="match status" value="6"/>
</dbReference>
<keyword evidence="10" id="KW-0539">Nucleus</keyword>
<feature type="domain" description="C2H2-type" evidence="13">
    <location>
        <begin position="442"/>
        <end position="469"/>
    </location>
</feature>
<evidence type="ECO:0000256" key="6">
    <source>
        <dbReference type="ARBA" id="ARBA00022833"/>
    </source>
</evidence>
<dbReference type="FunFam" id="3.30.160.60:FF:001156">
    <property type="entry name" value="Zinc finger protein 407"/>
    <property type="match status" value="1"/>
</dbReference>
<dbReference type="GO" id="GO:0045944">
    <property type="term" value="P:positive regulation of transcription by RNA polymerase II"/>
    <property type="evidence" value="ECO:0007669"/>
    <property type="project" value="TreeGrafter"/>
</dbReference>
<evidence type="ECO:0000259" key="13">
    <source>
        <dbReference type="PROSITE" id="PS50157"/>
    </source>
</evidence>
<dbReference type="Pfam" id="PF00096">
    <property type="entry name" value="zf-C2H2"/>
    <property type="match status" value="2"/>
</dbReference>
<dbReference type="Pfam" id="PF13909">
    <property type="entry name" value="zf-H2C2_5"/>
    <property type="match status" value="2"/>
</dbReference>
<feature type="region of interest" description="Disordered" evidence="12">
    <location>
        <begin position="274"/>
        <end position="296"/>
    </location>
</feature>
<evidence type="ECO:0000256" key="8">
    <source>
        <dbReference type="ARBA" id="ARBA00023125"/>
    </source>
</evidence>
<comment type="similarity">
    <text evidence="2">Belongs to the krueppel C2H2-type zinc-finger protein family.</text>
</comment>
<dbReference type="OrthoDB" id="8922241at2759"/>
<organism evidence="14 15">
    <name type="scientific">Eumeta variegata</name>
    <name type="common">Bagworm moth</name>
    <name type="synonym">Eumeta japonica</name>
    <dbReference type="NCBI Taxonomy" id="151549"/>
    <lineage>
        <taxon>Eukaryota</taxon>
        <taxon>Metazoa</taxon>
        <taxon>Ecdysozoa</taxon>
        <taxon>Arthropoda</taxon>
        <taxon>Hexapoda</taxon>
        <taxon>Insecta</taxon>
        <taxon>Pterygota</taxon>
        <taxon>Neoptera</taxon>
        <taxon>Endopterygota</taxon>
        <taxon>Lepidoptera</taxon>
        <taxon>Glossata</taxon>
        <taxon>Ditrysia</taxon>
        <taxon>Tineoidea</taxon>
        <taxon>Psychidae</taxon>
        <taxon>Oiketicinae</taxon>
        <taxon>Eumeta</taxon>
    </lineage>
</organism>
<feature type="domain" description="C2H2-type" evidence="13">
    <location>
        <begin position="826"/>
        <end position="853"/>
    </location>
</feature>
<evidence type="ECO:0000256" key="12">
    <source>
        <dbReference type="SAM" id="MobiDB-lite"/>
    </source>
</evidence>
<dbReference type="SMART" id="SM00355">
    <property type="entry name" value="ZnF_C2H2"/>
    <property type="match status" value="6"/>
</dbReference>
<dbReference type="PANTHER" id="PTHR24403">
    <property type="entry name" value="ZINC FINGER PROTEIN"/>
    <property type="match status" value="1"/>
</dbReference>
<dbReference type="InterPro" id="IPR050688">
    <property type="entry name" value="Zinc_finger/UBP_domain"/>
</dbReference>
<keyword evidence="5 11" id="KW-0863">Zinc-finger</keyword>
<comment type="caution">
    <text evidence="14">The sequence shown here is derived from an EMBL/GenBank/DDBJ whole genome shotgun (WGS) entry which is preliminary data.</text>
</comment>
<keyword evidence="8" id="KW-0238">DNA-binding</keyword>
<dbReference type="FunFam" id="3.30.160.60:FF:000446">
    <property type="entry name" value="Zinc finger protein"/>
    <property type="match status" value="1"/>
</dbReference>
<reference evidence="14 15" key="1">
    <citation type="journal article" date="2019" name="Commun. Biol.">
        <title>The bagworm genome reveals a unique fibroin gene that provides high tensile strength.</title>
        <authorList>
            <person name="Kono N."/>
            <person name="Nakamura H."/>
            <person name="Ohtoshi R."/>
            <person name="Tomita M."/>
            <person name="Numata K."/>
            <person name="Arakawa K."/>
        </authorList>
    </citation>
    <scope>NUCLEOTIDE SEQUENCE [LARGE SCALE GENOMIC DNA]</scope>
</reference>
<dbReference type="GO" id="GO:0008270">
    <property type="term" value="F:zinc ion binding"/>
    <property type="evidence" value="ECO:0007669"/>
    <property type="project" value="UniProtKB-KW"/>
</dbReference>
<evidence type="ECO:0000256" key="3">
    <source>
        <dbReference type="ARBA" id="ARBA00022723"/>
    </source>
</evidence>
<proteinExistence type="inferred from homology"/>
<feature type="domain" description="C2H2-type" evidence="13">
    <location>
        <begin position="882"/>
        <end position="909"/>
    </location>
</feature>
<keyword evidence="7" id="KW-0805">Transcription regulation</keyword>
<feature type="region of interest" description="Disordered" evidence="12">
    <location>
        <begin position="153"/>
        <end position="184"/>
    </location>
</feature>
<dbReference type="PANTHER" id="PTHR24403:SF109">
    <property type="entry name" value="ZINC FINGER PROTEIN 845-LIKE"/>
    <property type="match status" value="1"/>
</dbReference>
<dbReference type="GO" id="GO:0043565">
    <property type="term" value="F:sequence-specific DNA binding"/>
    <property type="evidence" value="ECO:0007669"/>
    <property type="project" value="UniProtKB-ARBA"/>
</dbReference>
<evidence type="ECO:0000256" key="11">
    <source>
        <dbReference type="PROSITE-ProRule" id="PRU00042"/>
    </source>
</evidence>
<keyword evidence="6" id="KW-0862">Zinc</keyword>
<evidence type="ECO:0000256" key="7">
    <source>
        <dbReference type="ARBA" id="ARBA00023015"/>
    </source>
</evidence>
<sequence>MFNQHVSRWAPPVLLQTASLITLNGTRPVRTCKGSPRIEIGDERRTTYVFLRRPQRVEERQMHHKPNAWDASLSLLSLRSAHAERDNESCIFRACSRRSSTKTLSRQKRSVQYPLASLLGISFVKTRVVVKSCFARDDKTKYAREPTAAVSVRVRRPRERDAGRGQRPCGAPWDCGPGVPARRKPHSAETELDKMLTMDVKIECDGEGPAAITALCRAISYTQDDPMAGSTLSFKEESDFIMTTTSEKHEMMTKQELDIGPTVLQTKITSCHLPPSDQAALNPHPGTSSGEGSAPQLLSTGEVQKWLGVHKDPTNWGWTSNQQWLFPVTCVKDPAPQTLLHLISCKCRKEYTRQVLNVPALLSEVEYEHCQGGPGILPNPSYIKSLRRINKLHQRLFGEQSHDRSYRKNKYTGTQEERRCAYCVRPNDLKRHMRTHTGEEPYKCERCEYSTFRPSDLKRHMRTHKGRELNIKSVERGARRPYIGYGSFVWNIVVCGACEADGGRGCPTWPVIQRALLNASLFGSSGHLGASSQRSCFARGDKTKYAREPTAAVVVRAWRPRERDAGRGRRLCGAPWSCGPGVPTRRKPHSAKTEQDRMLIDVKTECDGEGPAAITALCQAISYIQDDPIVGSTLSFKEENDFIMITTSEKHEMMIKQELDIGPTVLQTRITSCHLPPSDQASLNLCPGTSSCDDLAPQLLSTVLDGPALLSDVEDKHCEGGPEILPNPNYVKNVRRIDKHHQRLLEEQTHDHSHRANNSPGAQEERRCAHCVGSPIKCDCRTDNASGITCKNKNEKKYECEHCEYKTSRKSNLISHIRKHLGSKRSKCEQCVYSTFRAGDLKRHMRTHTGENTYKCDQCKYSASKISSLKVHMRSHTSEKRYKCKLCEYSTLLPQTLKRHMCTHTGEKPYKCEQCEYSALERNASIQAGLMNVTYVSIVRLHQAI</sequence>
<feature type="compositionally biased region" description="Polar residues" evidence="12">
    <location>
        <begin position="285"/>
        <end position="296"/>
    </location>
</feature>
<protein>
    <submittedName>
        <fullName evidence="14">Zinc finger protein 513</fullName>
    </submittedName>
</protein>
<evidence type="ECO:0000256" key="4">
    <source>
        <dbReference type="ARBA" id="ARBA00022737"/>
    </source>
</evidence>
<gene>
    <name evidence="14" type="primary">Znf513</name>
    <name evidence="14" type="ORF">EVAR_83197_1</name>
</gene>
<dbReference type="InterPro" id="IPR036236">
    <property type="entry name" value="Znf_C2H2_sf"/>
</dbReference>
<evidence type="ECO:0000256" key="2">
    <source>
        <dbReference type="ARBA" id="ARBA00006991"/>
    </source>
</evidence>
<feature type="domain" description="C2H2-type" evidence="13">
    <location>
        <begin position="854"/>
        <end position="881"/>
    </location>
</feature>